<dbReference type="GO" id="GO:0006612">
    <property type="term" value="P:protein targeting to membrane"/>
    <property type="evidence" value="ECO:0007669"/>
    <property type="project" value="TreeGrafter"/>
</dbReference>
<evidence type="ECO:0000256" key="12">
    <source>
        <dbReference type="SAM" id="MobiDB-lite"/>
    </source>
</evidence>
<keyword evidence="7" id="KW-0449">Lipoprotein</keyword>
<keyword evidence="2 11" id="KW-0808">Transferase</keyword>
<evidence type="ECO:0000256" key="2">
    <source>
        <dbReference type="ARBA" id="ARBA00022679"/>
    </source>
</evidence>
<evidence type="ECO:0000313" key="14">
    <source>
        <dbReference type="EMBL" id="OCH92562.1"/>
    </source>
</evidence>
<feature type="domain" description="Palmitoyltransferase DHHC" evidence="13">
    <location>
        <begin position="262"/>
        <end position="381"/>
    </location>
</feature>
<evidence type="ECO:0000256" key="4">
    <source>
        <dbReference type="ARBA" id="ARBA00022989"/>
    </source>
</evidence>
<sequence length="484" mass="55272">MAHDGRTNADRDHQCCGVVEEAAAKSRRRRDARREKPQPWVVRKLAVAMTLGIIGYTFYVYIGRFCVRMIDRDSGELGGRGMGIAFLVIFCILGLLMLWSYERVVLTSPGIATEHVQKSPQPVSNNPVPRWWESDDSASYLGGAEYETAPPPPQSSRSRSRRNTNGELPLAPPPPARISEKDSNRNGRGEANVGVTDVLPPVRTTHAAQTSDTPAASQPRNERRNTNKSHANANTTTNGSVSQPLPMRYTRRPSTVPQLRPEHRYCRRDGIVKPPRTHHCRACGTCVLRYDHHCPWVGQCVGARNYKYFMNFVQWAMIFCMWTFATLLSQLVKEGGNDGSNIDPQEIVIVALAALFTLFTFALFTSHMYLILLNQTTVESLSVRRMKEREKHVLGRMFAWYEFSALRKTKKQWDAEWGDPNTEGNIWWLGSRRKNWEAVMGHHVWEWFLPLGRSPADGLSYPVNPRFDEDGRWRPRREWPPELQ</sequence>
<evidence type="ECO:0000256" key="6">
    <source>
        <dbReference type="ARBA" id="ARBA00023139"/>
    </source>
</evidence>
<dbReference type="InterPro" id="IPR001594">
    <property type="entry name" value="Palmitoyltrfase_DHHC"/>
</dbReference>
<feature type="compositionally biased region" description="Polar residues" evidence="12">
    <location>
        <begin position="228"/>
        <end position="243"/>
    </location>
</feature>
<dbReference type="PANTHER" id="PTHR22883">
    <property type="entry name" value="ZINC FINGER DHHC DOMAIN CONTAINING PROTEIN"/>
    <property type="match status" value="1"/>
</dbReference>
<feature type="compositionally biased region" description="Polar residues" evidence="12">
    <location>
        <begin position="206"/>
        <end position="219"/>
    </location>
</feature>
<dbReference type="Pfam" id="PF01529">
    <property type="entry name" value="DHHC"/>
    <property type="match status" value="1"/>
</dbReference>
<evidence type="ECO:0000313" key="15">
    <source>
        <dbReference type="Proteomes" id="UP000250043"/>
    </source>
</evidence>
<name>A0A8E2DMB6_9APHY</name>
<dbReference type="EC" id="2.3.1.225" evidence="11"/>
<dbReference type="EMBL" id="KV722367">
    <property type="protein sequence ID" value="OCH92562.1"/>
    <property type="molecule type" value="Genomic_DNA"/>
</dbReference>
<dbReference type="InterPro" id="IPR039859">
    <property type="entry name" value="PFA4/ZDH16/20/ERF2-like"/>
</dbReference>
<dbReference type="GO" id="GO:0005783">
    <property type="term" value="C:endoplasmic reticulum"/>
    <property type="evidence" value="ECO:0007669"/>
    <property type="project" value="TreeGrafter"/>
</dbReference>
<comment type="similarity">
    <text evidence="9">Belongs to the DHHC palmitoyltransferase family. PFA5 subfamily.</text>
</comment>
<proteinExistence type="inferred from homology"/>
<comment type="domain">
    <text evidence="11">The DHHC domain is required for palmitoyltransferase activity.</text>
</comment>
<comment type="catalytic activity">
    <reaction evidence="10 11">
        <text>L-cysteinyl-[protein] + hexadecanoyl-CoA = S-hexadecanoyl-L-cysteinyl-[protein] + CoA</text>
        <dbReference type="Rhea" id="RHEA:36683"/>
        <dbReference type="Rhea" id="RHEA-COMP:10131"/>
        <dbReference type="Rhea" id="RHEA-COMP:11032"/>
        <dbReference type="ChEBI" id="CHEBI:29950"/>
        <dbReference type="ChEBI" id="CHEBI:57287"/>
        <dbReference type="ChEBI" id="CHEBI:57379"/>
        <dbReference type="ChEBI" id="CHEBI:74151"/>
        <dbReference type="EC" id="2.3.1.225"/>
    </reaction>
</comment>
<evidence type="ECO:0000256" key="5">
    <source>
        <dbReference type="ARBA" id="ARBA00023136"/>
    </source>
</evidence>
<keyword evidence="6" id="KW-0564">Palmitate</keyword>
<feature type="region of interest" description="Disordered" evidence="12">
    <location>
        <begin position="142"/>
        <end position="256"/>
    </location>
</feature>
<evidence type="ECO:0000256" key="8">
    <source>
        <dbReference type="ARBA" id="ARBA00023315"/>
    </source>
</evidence>
<evidence type="ECO:0000259" key="13">
    <source>
        <dbReference type="Pfam" id="PF01529"/>
    </source>
</evidence>
<comment type="subcellular location">
    <subcellularLocation>
        <location evidence="1">Membrane</location>
        <topology evidence="1">Multi-pass membrane protein</topology>
    </subcellularLocation>
</comment>
<dbReference type="AlphaFoldDB" id="A0A8E2DMB6"/>
<feature type="transmembrane region" description="Helical" evidence="11">
    <location>
        <begin position="347"/>
        <end position="372"/>
    </location>
</feature>
<reference evidence="14 15" key="1">
    <citation type="submission" date="2016-07" db="EMBL/GenBank/DDBJ databases">
        <title>Draft genome of the white-rot fungus Obba rivulosa 3A-2.</title>
        <authorList>
            <consortium name="DOE Joint Genome Institute"/>
            <person name="Miettinen O."/>
            <person name="Riley R."/>
            <person name="Acob R."/>
            <person name="Barry K."/>
            <person name="Cullen D."/>
            <person name="De Vries R."/>
            <person name="Hainaut M."/>
            <person name="Hatakka A."/>
            <person name="Henrissat B."/>
            <person name="Hilden K."/>
            <person name="Kuo R."/>
            <person name="Labutti K."/>
            <person name="Lipzen A."/>
            <person name="Makela M.R."/>
            <person name="Sandor L."/>
            <person name="Spatafora J.W."/>
            <person name="Grigoriev I.V."/>
            <person name="Hibbett D.S."/>
        </authorList>
    </citation>
    <scope>NUCLEOTIDE SEQUENCE [LARGE SCALE GENOMIC DNA]</scope>
    <source>
        <strain evidence="14 15">3A-2</strain>
    </source>
</reference>
<gene>
    <name evidence="14" type="ORF">OBBRIDRAFT_773211</name>
</gene>
<keyword evidence="8 11" id="KW-0012">Acyltransferase</keyword>
<dbReference type="PROSITE" id="PS50216">
    <property type="entry name" value="DHHC"/>
    <property type="match status" value="1"/>
</dbReference>
<keyword evidence="5 11" id="KW-0472">Membrane</keyword>
<accession>A0A8E2DMB6</accession>
<evidence type="ECO:0000256" key="3">
    <source>
        <dbReference type="ARBA" id="ARBA00022692"/>
    </source>
</evidence>
<protein>
    <recommendedName>
        <fullName evidence="11">Palmitoyltransferase</fullName>
        <ecNumber evidence="11">2.3.1.225</ecNumber>
    </recommendedName>
</protein>
<evidence type="ECO:0000256" key="7">
    <source>
        <dbReference type="ARBA" id="ARBA00023288"/>
    </source>
</evidence>
<feature type="compositionally biased region" description="Basic and acidic residues" evidence="12">
    <location>
        <begin position="178"/>
        <end position="188"/>
    </location>
</feature>
<dbReference type="GO" id="GO:0019706">
    <property type="term" value="F:protein-cysteine S-palmitoyltransferase activity"/>
    <property type="evidence" value="ECO:0007669"/>
    <property type="project" value="UniProtKB-EC"/>
</dbReference>
<evidence type="ECO:0000256" key="9">
    <source>
        <dbReference type="ARBA" id="ARBA00038298"/>
    </source>
</evidence>
<evidence type="ECO:0000256" key="10">
    <source>
        <dbReference type="ARBA" id="ARBA00048048"/>
    </source>
</evidence>
<keyword evidence="3 11" id="KW-0812">Transmembrane</keyword>
<dbReference type="OrthoDB" id="1436450at2759"/>
<dbReference type="GO" id="GO:0005794">
    <property type="term" value="C:Golgi apparatus"/>
    <property type="evidence" value="ECO:0007669"/>
    <property type="project" value="TreeGrafter"/>
</dbReference>
<dbReference type="GO" id="GO:0016020">
    <property type="term" value="C:membrane"/>
    <property type="evidence" value="ECO:0007669"/>
    <property type="project" value="UniProtKB-SubCell"/>
</dbReference>
<feature type="transmembrane region" description="Helical" evidence="11">
    <location>
        <begin position="40"/>
        <end position="62"/>
    </location>
</feature>
<dbReference type="Proteomes" id="UP000250043">
    <property type="component" value="Unassembled WGS sequence"/>
</dbReference>
<evidence type="ECO:0000256" key="1">
    <source>
        <dbReference type="ARBA" id="ARBA00004141"/>
    </source>
</evidence>
<dbReference type="PANTHER" id="PTHR22883:SF23">
    <property type="entry name" value="PALMITOYLTRANSFERASE ZDHHC6"/>
    <property type="match status" value="1"/>
</dbReference>
<feature type="transmembrane region" description="Helical" evidence="11">
    <location>
        <begin position="82"/>
        <end position="101"/>
    </location>
</feature>
<keyword evidence="4 11" id="KW-1133">Transmembrane helix</keyword>
<evidence type="ECO:0000256" key="11">
    <source>
        <dbReference type="RuleBase" id="RU079119"/>
    </source>
</evidence>
<feature type="transmembrane region" description="Helical" evidence="11">
    <location>
        <begin position="312"/>
        <end position="332"/>
    </location>
</feature>
<organism evidence="14 15">
    <name type="scientific">Obba rivulosa</name>
    <dbReference type="NCBI Taxonomy" id="1052685"/>
    <lineage>
        <taxon>Eukaryota</taxon>
        <taxon>Fungi</taxon>
        <taxon>Dikarya</taxon>
        <taxon>Basidiomycota</taxon>
        <taxon>Agaricomycotina</taxon>
        <taxon>Agaricomycetes</taxon>
        <taxon>Polyporales</taxon>
        <taxon>Gelatoporiaceae</taxon>
        <taxon>Obba</taxon>
    </lineage>
</organism>
<keyword evidence="15" id="KW-1185">Reference proteome</keyword>